<feature type="transmembrane region" description="Helical" evidence="8">
    <location>
        <begin position="269"/>
        <end position="292"/>
    </location>
</feature>
<keyword evidence="6 8" id="KW-1133">Transmembrane helix</keyword>
<dbReference type="SUPFAM" id="SSF103473">
    <property type="entry name" value="MFS general substrate transporter"/>
    <property type="match status" value="1"/>
</dbReference>
<feature type="domain" description="Major facilitator superfamily (MFS) profile" evidence="9">
    <location>
        <begin position="13"/>
        <end position="461"/>
    </location>
</feature>
<dbReference type="PRINTS" id="PR01036">
    <property type="entry name" value="TCRTETB"/>
</dbReference>
<feature type="transmembrane region" description="Helical" evidence="8">
    <location>
        <begin position="433"/>
        <end position="456"/>
    </location>
</feature>
<dbReference type="InterPro" id="IPR004638">
    <property type="entry name" value="EmrB-like"/>
</dbReference>
<dbReference type="PANTHER" id="PTHR42718">
    <property type="entry name" value="MAJOR FACILITATOR SUPERFAMILY MULTIDRUG TRANSPORTER MFSC"/>
    <property type="match status" value="1"/>
</dbReference>
<keyword evidence="5 8" id="KW-0812">Transmembrane</keyword>
<feature type="transmembrane region" description="Helical" evidence="8">
    <location>
        <begin position="329"/>
        <end position="351"/>
    </location>
</feature>
<dbReference type="NCBIfam" id="TIGR00711">
    <property type="entry name" value="efflux_EmrB"/>
    <property type="match status" value="1"/>
</dbReference>
<evidence type="ECO:0000256" key="4">
    <source>
        <dbReference type="ARBA" id="ARBA00022475"/>
    </source>
</evidence>
<evidence type="ECO:0000313" key="11">
    <source>
        <dbReference type="Proteomes" id="UP000001578"/>
    </source>
</evidence>
<evidence type="ECO:0000256" key="3">
    <source>
        <dbReference type="ARBA" id="ARBA00022448"/>
    </source>
</evidence>
<evidence type="ECO:0000256" key="2">
    <source>
        <dbReference type="ARBA" id="ARBA00008537"/>
    </source>
</evidence>
<proteinExistence type="inferred from homology"/>
<comment type="subcellular location">
    <subcellularLocation>
        <location evidence="1">Cell membrane</location>
        <topology evidence="1">Multi-pass membrane protein</topology>
    </subcellularLocation>
</comment>
<evidence type="ECO:0000256" key="5">
    <source>
        <dbReference type="ARBA" id="ARBA00022692"/>
    </source>
</evidence>
<dbReference type="GO" id="GO:0022857">
    <property type="term" value="F:transmembrane transporter activity"/>
    <property type="evidence" value="ECO:0007669"/>
    <property type="project" value="InterPro"/>
</dbReference>
<dbReference type="GeneID" id="87621990"/>
<dbReference type="Gene3D" id="1.20.1250.20">
    <property type="entry name" value="MFS general substrate transporter like domains"/>
    <property type="match status" value="1"/>
</dbReference>
<feature type="transmembrane region" description="Helical" evidence="8">
    <location>
        <begin position="199"/>
        <end position="218"/>
    </location>
</feature>
<feature type="transmembrane region" description="Helical" evidence="8">
    <location>
        <begin position="47"/>
        <end position="67"/>
    </location>
</feature>
<feature type="transmembrane region" description="Helical" evidence="8">
    <location>
        <begin position="298"/>
        <end position="317"/>
    </location>
</feature>
<evidence type="ECO:0000256" key="7">
    <source>
        <dbReference type="ARBA" id="ARBA00023136"/>
    </source>
</evidence>
<evidence type="ECO:0000256" key="8">
    <source>
        <dbReference type="SAM" id="Phobius"/>
    </source>
</evidence>
<evidence type="ECO:0000256" key="1">
    <source>
        <dbReference type="ARBA" id="ARBA00004651"/>
    </source>
</evidence>
<keyword evidence="4" id="KW-1003">Cell membrane</keyword>
<keyword evidence="7 8" id="KW-0472">Membrane</keyword>
<dbReference type="Proteomes" id="UP000001578">
    <property type="component" value="Chromosome"/>
</dbReference>
<accession>A4IKD1</accession>
<evidence type="ECO:0000259" key="9">
    <source>
        <dbReference type="PROSITE" id="PS50850"/>
    </source>
</evidence>
<protein>
    <submittedName>
        <fullName evidence="10">Transport protein</fullName>
    </submittedName>
</protein>
<dbReference type="GO" id="GO:0005886">
    <property type="term" value="C:plasma membrane"/>
    <property type="evidence" value="ECO:0007669"/>
    <property type="project" value="UniProtKB-SubCell"/>
</dbReference>
<dbReference type="Gene3D" id="1.20.1720.10">
    <property type="entry name" value="Multidrug resistance protein D"/>
    <property type="match status" value="1"/>
</dbReference>
<dbReference type="Pfam" id="PF07690">
    <property type="entry name" value="MFS_1"/>
    <property type="match status" value="1"/>
</dbReference>
<organism evidence="10 11">
    <name type="scientific">Geobacillus thermodenitrificans (strain NG80-2)</name>
    <dbReference type="NCBI Taxonomy" id="420246"/>
    <lineage>
        <taxon>Bacteria</taxon>
        <taxon>Bacillati</taxon>
        <taxon>Bacillota</taxon>
        <taxon>Bacilli</taxon>
        <taxon>Bacillales</taxon>
        <taxon>Anoxybacillaceae</taxon>
        <taxon>Geobacillus</taxon>
    </lineage>
</organism>
<reference evidence="10 11" key="1">
    <citation type="journal article" date="2007" name="Proc. Natl. Acad. Sci. U.S.A.">
        <title>Genome and proteome of long-chain alkane degrading Geobacillus thermodenitrificans NG80-2 isolated from a deep-subsurface oil reservoir.</title>
        <authorList>
            <person name="Feng L."/>
            <person name="Wang W."/>
            <person name="Cheng J."/>
            <person name="Ren Y."/>
            <person name="Zhao G."/>
            <person name="Gao C."/>
            <person name="Tang Y."/>
            <person name="Liu X."/>
            <person name="Han W."/>
            <person name="Peng X."/>
            <person name="Liu R."/>
            <person name="Wang L."/>
        </authorList>
    </citation>
    <scope>NUCLEOTIDE SEQUENCE [LARGE SCALE GENOMIC DNA]</scope>
    <source>
        <strain evidence="10 11">NG80-2</strain>
    </source>
</reference>
<dbReference type="KEGG" id="gtn:GTNG_0403"/>
<feature type="transmembrane region" description="Helical" evidence="8">
    <location>
        <begin position="357"/>
        <end position="379"/>
    </location>
</feature>
<dbReference type="InterPro" id="IPR020846">
    <property type="entry name" value="MFS_dom"/>
</dbReference>
<dbReference type="InterPro" id="IPR011701">
    <property type="entry name" value="MFS"/>
</dbReference>
<dbReference type="CDD" id="cd17503">
    <property type="entry name" value="MFS_LmrB_MDR_like"/>
    <property type="match status" value="1"/>
</dbReference>
<sequence length="468" mass="50124">MGKEKLPKGMISIAWILVLGAILPMLDSTIINIAVNDLAKAFSTTFAVTQWVVTGYVLALGMAVPLSGWLMQKYDGKKVYMVALGLFLISSLLCGLAWDMQSLIAFRMLQGLASGIIIPALTTLVVQAAGSENLGRVMSVVGIPVVFGPIAGPVIGGFILQHLSWHWLFFVNLPIGGIALLIAQWKLPKFEAMNKSAKLDWIGILLLAMLSGMVVFGVTEIRAQNTRATGILAFGIGAISLVAYLLYASKRKDQALIPLDLFKSKNFSAAFLSLFLAGFATNGPMLLFPMFFQNVLELNVITAALWLIPQGVGMLVTRPLIGKMTDKLGARYVVLPSIAITIIGTLPFVFFDADTSQWLIWLVLFVRGIGVGGITVPVMSDSYVGLQKLQVPAASVATRIIQNVGAAFGSAILATVVSNALNVKEATVANFAGAYHAGFITSLIFMVISILPALFLTNKMSIARVEGQ</sequence>
<dbReference type="AlphaFoldDB" id="A4IKD1"/>
<feature type="transmembrane region" description="Helical" evidence="8">
    <location>
        <begin position="230"/>
        <end position="248"/>
    </location>
</feature>
<feature type="transmembrane region" description="Helical" evidence="8">
    <location>
        <begin position="12"/>
        <end position="35"/>
    </location>
</feature>
<evidence type="ECO:0000256" key="6">
    <source>
        <dbReference type="ARBA" id="ARBA00022989"/>
    </source>
</evidence>
<gene>
    <name evidence="10" type="ordered locus">GTNG_0403</name>
</gene>
<dbReference type="InterPro" id="IPR036259">
    <property type="entry name" value="MFS_trans_sf"/>
</dbReference>
<feature type="transmembrane region" description="Helical" evidence="8">
    <location>
        <begin position="79"/>
        <end position="98"/>
    </location>
</feature>
<feature type="transmembrane region" description="Helical" evidence="8">
    <location>
        <begin position="138"/>
        <end position="159"/>
    </location>
</feature>
<dbReference type="eggNOG" id="COG2814">
    <property type="taxonomic scope" value="Bacteria"/>
</dbReference>
<keyword evidence="3" id="KW-0813">Transport</keyword>
<dbReference type="EMBL" id="CP000557">
    <property type="protein sequence ID" value="ABO65785.1"/>
    <property type="molecule type" value="Genomic_DNA"/>
</dbReference>
<feature type="transmembrane region" description="Helical" evidence="8">
    <location>
        <begin position="165"/>
        <end position="187"/>
    </location>
</feature>
<dbReference type="HOGENOM" id="CLU_000960_28_0_9"/>
<evidence type="ECO:0000313" key="10">
    <source>
        <dbReference type="EMBL" id="ABO65785.1"/>
    </source>
</evidence>
<dbReference type="RefSeq" id="WP_011886760.1">
    <property type="nucleotide sequence ID" value="NC_009328.1"/>
</dbReference>
<dbReference type="PROSITE" id="PS50850">
    <property type="entry name" value="MFS"/>
    <property type="match status" value="1"/>
</dbReference>
<feature type="transmembrane region" description="Helical" evidence="8">
    <location>
        <begin position="400"/>
        <end position="421"/>
    </location>
</feature>
<comment type="similarity">
    <text evidence="2">Belongs to the major facilitator superfamily. EmrB family.</text>
</comment>
<feature type="transmembrane region" description="Helical" evidence="8">
    <location>
        <begin position="104"/>
        <end position="126"/>
    </location>
</feature>
<name>A4IKD1_GEOTN</name>
<dbReference type="PANTHER" id="PTHR42718:SF9">
    <property type="entry name" value="MAJOR FACILITATOR SUPERFAMILY MULTIDRUG TRANSPORTER MFSC"/>
    <property type="match status" value="1"/>
</dbReference>